<sequence>MTSGFFAEMAWFGAAVPASDHTRARVAARAAAIADSAWIGDLARVEIRRDTVGSEATWPKVSGRSRMVAMSARQSPPATNATARSAMILPGSCVANGVRHGASAVDTSAARLLASTVRVNRTVPAWDTRFSPSPVAWMCG</sequence>
<gene>
    <name evidence="1" type="ORF">GCM10023217_03590</name>
</gene>
<reference evidence="2" key="1">
    <citation type="journal article" date="2019" name="Int. J. Syst. Evol. Microbiol.">
        <title>The Global Catalogue of Microorganisms (GCM) 10K type strain sequencing project: providing services to taxonomists for standard genome sequencing and annotation.</title>
        <authorList>
            <consortium name="The Broad Institute Genomics Platform"/>
            <consortium name="The Broad Institute Genome Sequencing Center for Infectious Disease"/>
            <person name="Wu L."/>
            <person name="Ma J."/>
        </authorList>
    </citation>
    <scope>NUCLEOTIDE SEQUENCE [LARGE SCALE GENOMIC DNA]</scope>
    <source>
        <strain evidence="2">JCM 18077</strain>
    </source>
</reference>
<protein>
    <submittedName>
        <fullName evidence="1">Uncharacterized protein</fullName>
    </submittedName>
</protein>
<proteinExistence type="predicted"/>
<name>A0ABP8YW62_9ACTN</name>
<organism evidence="1 2">
    <name type="scientific">Gordonia alkaliphila</name>
    <dbReference type="NCBI Taxonomy" id="1053547"/>
    <lineage>
        <taxon>Bacteria</taxon>
        <taxon>Bacillati</taxon>
        <taxon>Actinomycetota</taxon>
        <taxon>Actinomycetes</taxon>
        <taxon>Mycobacteriales</taxon>
        <taxon>Gordoniaceae</taxon>
        <taxon>Gordonia</taxon>
    </lineage>
</organism>
<comment type="caution">
    <text evidence="1">The sequence shown here is derived from an EMBL/GenBank/DDBJ whole genome shotgun (WGS) entry which is preliminary data.</text>
</comment>
<dbReference type="Proteomes" id="UP001500822">
    <property type="component" value="Unassembled WGS sequence"/>
</dbReference>
<evidence type="ECO:0000313" key="2">
    <source>
        <dbReference type="Proteomes" id="UP001500822"/>
    </source>
</evidence>
<dbReference type="EMBL" id="BAABIE010000001">
    <property type="protein sequence ID" value="GAA4739108.1"/>
    <property type="molecule type" value="Genomic_DNA"/>
</dbReference>
<keyword evidence="2" id="KW-1185">Reference proteome</keyword>
<accession>A0ABP8YW62</accession>
<evidence type="ECO:0000313" key="1">
    <source>
        <dbReference type="EMBL" id="GAA4739108.1"/>
    </source>
</evidence>